<dbReference type="PIRSF" id="PIRSF006630">
    <property type="entry name" value="NADS_GAT"/>
    <property type="match status" value="1"/>
</dbReference>
<dbReference type="GO" id="GO:0009435">
    <property type="term" value="P:NAD+ biosynthetic process"/>
    <property type="evidence" value="ECO:0007669"/>
    <property type="project" value="UniProtKB-UniRule"/>
</dbReference>
<evidence type="ECO:0000256" key="7">
    <source>
        <dbReference type="PIRNR" id="PIRNR006630"/>
    </source>
</evidence>
<evidence type="ECO:0000313" key="10">
    <source>
        <dbReference type="Proteomes" id="UP001055219"/>
    </source>
</evidence>
<dbReference type="GO" id="GO:0003952">
    <property type="term" value="F:NAD+ synthase (glutamine-hydrolyzing) activity"/>
    <property type="evidence" value="ECO:0007669"/>
    <property type="project" value="UniProtKB-UniRule"/>
</dbReference>
<keyword evidence="10" id="KW-1185">Reference proteome</keyword>
<keyword evidence="5 7" id="KW-0067">ATP-binding</keyword>
<protein>
    <recommendedName>
        <fullName evidence="7">Glutamine-dependent NAD(+) synthetase</fullName>
        <ecNumber evidence="7">6.3.5.1</ecNumber>
    </recommendedName>
    <alternativeName>
        <fullName evidence="7">NAD(+) synthase [glutamine-hydrolyzing]</fullName>
    </alternativeName>
</protein>
<evidence type="ECO:0000259" key="8">
    <source>
        <dbReference type="PROSITE" id="PS50263"/>
    </source>
</evidence>
<dbReference type="SUPFAM" id="SSF56317">
    <property type="entry name" value="Carbon-nitrogen hydrolase"/>
    <property type="match status" value="1"/>
</dbReference>
<gene>
    <name evidence="9" type="ORF">J7T54_002171</name>
</gene>
<proteinExistence type="inferred from homology"/>
<dbReference type="Proteomes" id="UP001055219">
    <property type="component" value="Unassembled WGS sequence"/>
</dbReference>
<accession>A0A9P9Y3T4</accession>
<reference evidence="9" key="1">
    <citation type="journal article" date="2021" name="J Fungi (Basel)">
        <title>Genomic and Metabolomic Analyses of the Marine Fungus Emericellopsis cladophorae: Insights into Saltwater Adaptability Mechanisms and Its Biosynthetic Potential.</title>
        <authorList>
            <person name="Goncalves M.F.M."/>
            <person name="Hilario S."/>
            <person name="Van de Peer Y."/>
            <person name="Esteves A.C."/>
            <person name="Alves A."/>
        </authorList>
    </citation>
    <scope>NUCLEOTIDE SEQUENCE</scope>
    <source>
        <strain evidence="9">MUM 19.33</strain>
    </source>
</reference>
<keyword evidence="4 7" id="KW-0547">Nucleotide-binding</keyword>
<dbReference type="FunFam" id="3.40.50.620:FF:000036">
    <property type="entry name" value="Glutamine-dependent NAD(+) synthetase"/>
    <property type="match status" value="1"/>
</dbReference>
<dbReference type="PROSITE" id="PS50263">
    <property type="entry name" value="CN_HYDROLASE"/>
    <property type="match status" value="1"/>
</dbReference>
<evidence type="ECO:0000256" key="5">
    <source>
        <dbReference type="ARBA" id="ARBA00022840"/>
    </source>
</evidence>
<sequence length="693" mass="76606">MAGAFLTVCAASAPSCPLDFQGNLKRILQSIKEAKEAGATLRCGSELEICWEVLGEIISDPICKDMLIDVGMPVRSRNVQYNCRVLCSYSVIYGIRAKQAMANDGLHFEARHFSAWVKERQVEQCTLPLHIQSITGQTTAPIGDFILRARDVSIGVETCEEMASMAGAEVILNSSASHAELRKLKQRLDLIANSSRKNGGLYMYVNASGVDGEARQMHDGSSLLILNGEVLAQGSQFSLKQVECTVATVDIGRVRSYRASAARGVQAAAQQLYPEVECPLTLCVSAEEIYLSPTKTIAKETPIRILDPMDEIALATAVFLWSYLVRTNSAGYFLALSGGLDSSTVLLFVYSMARLVCQSIEAGEESTLQDLRRVVGIEDYTPPNPEDVVRRLLTTAYMGTSNSSSETRSRAKRLAERLGAYHLEVEIDDIVAAEENLIGQAFDGFKPKHVVEGGSNAEGLAKQNLQARTRMIVAYSMAQLSTQARSLPRAGTSLLVLASSNVEEGLRGYFTKYDASSADINPLGSISKIDIMAFQRHVMKAWDLPILAEFISATPTAELIPLKEGQAVQTDEEEMGLTYRELSTFGRLRKVHKCGAWSTYLRLLADWKEERSPRETADTVCRFFKWWAINRHKSTILPPSIHLESYSPDDNRHDLRPFLLAVTWPWQFQKIYAHVEELEKGLRKREAAQAGAA</sequence>
<dbReference type="InterPro" id="IPR003010">
    <property type="entry name" value="C-N_Hydrolase"/>
</dbReference>
<dbReference type="EC" id="6.3.5.1" evidence="7"/>
<keyword evidence="3 7" id="KW-0436">Ligase</keyword>
<dbReference type="PANTHER" id="PTHR23090:SF9">
    <property type="entry name" value="GLUTAMINE-DEPENDENT NAD(+) SYNTHETASE"/>
    <property type="match status" value="1"/>
</dbReference>
<dbReference type="Pfam" id="PF00795">
    <property type="entry name" value="CN_hydrolase"/>
    <property type="match status" value="1"/>
</dbReference>
<dbReference type="InterPro" id="IPR022310">
    <property type="entry name" value="NAD/GMP_synthase"/>
</dbReference>
<dbReference type="EMBL" id="JAGIXG020000010">
    <property type="protein sequence ID" value="KAI6783009.1"/>
    <property type="molecule type" value="Genomic_DNA"/>
</dbReference>
<dbReference type="InterPro" id="IPR014445">
    <property type="entry name" value="Gln-dep_NAD_synthase"/>
</dbReference>
<comment type="catalytic activity">
    <reaction evidence="7">
        <text>deamido-NAD(+) + L-glutamine + ATP + H2O = L-glutamate + AMP + diphosphate + NAD(+) + H(+)</text>
        <dbReference type="Rhea" id="RHEA:24384"/>
        <dbReference type="ChEBI" id="CHEBI:15377"/>
        <dbReference type="ChEBI" id="CHEBI:15378"/>
        <dbReference type="ChEBI" id="CHEBI:29985"/>
        <dbReference type="ChEBI" id="CHEBI:30616"/>
        <dbReference type="ChEBI" id="CHEBI:33019"/>
        <dbReference type="ChEBI" id="CHEBI:57540"/>
        <dbReference type="ChEBI" id="CHEBI:58359"/>
        <dbReference type="ChEBI" id="CHEBI:58437"/>
        <dbReference type="ChEBI" id="CHEBI:456215"/>
        <dbReference type="EC" id="6.3.5.1"/>
    </reaction>
</comment>
<evidence type="ECO:0000256" key="6">
    <source>
        <dbReference type="ARBA" id="ARBA00023027"/>
    </source>
</evidence>
<dbReference type="AlphaFoldDB" id="A0A9P9Y3T4"/>
<dbReference type="PANTHER" id="PTHR23090">
    <property type="entry name" value="NH 3 /GLUTAMINE-DEPENDENT NAD + SYNTHETASE"/>
    <property type="match status" value="1"/>
</dbReference>
<dbReference type="GeneID" id="75828684"/>
<dbReference type="SUPFAM" id="SSF52402">
    <property type="entry name" value="Adenine nucleotide alpha hydrolases-like"/>
    <property type="match status" value="1"/>
</dbReference>
<evidence type="ECO:0000256" key="3">
    <source>
        <dbReference type="ARBA" id="ARBA00022598"/>
    </source>
</evidence>
<dbReference type="CDD" id="cd00553">
    <property type="entry name" value="NAD_synthase"/>
    <property type="match status" value="1"/>
</dbReference>
<reference evidence="9" key="2">
    <citation type="submission" date="2022-07" db="EMBL/GenBank/DDBJ databases">
        <authorList>
            <person name="Goncalves M.F.M."/>
            <person name="Hilario S."/>
            <person name="Van De Peer Y."/>
            <person name="Esteves A.C."/>
            <person name="Alves A."/>
        </authorList>
    </citation>
    <scope>NUCLEOTIDE SEQUENCE</scope>
    <source>
        <strain evidence="9">MUM 19.33</strain>
    </source>
</reference>
<keyword evidence="6 7" id="KW-0520">NAD</keyword>
<dbReference type="InterPro" id="IPR036526">
    <property type="entry name" value="C-N_Hydrolase_sf"/>
</dbReference>
<dbReference type="OrthoDB" id="2020662at2759"/>
<feature type="domain" description="CN hydrolase" evidence="8">
    <location>
        <begin position="6"/>
        <end position="251"/>
    </location>
</feature>
<dbReference type="GO" id="GO:0005737">
    <property type="term" value="C:cytoplasm"/>
    <property type="evidence" value="ECO:0007669"/>
    <property type="project" value="InterPro"/>
</dbReference>
<evidence type="ECO:0000256" key="2">
    <source>
        <dbReference type="ARBA" id="ARBA00007145"/>
    </source>
</evidence>
<dbReference type="GO" id="GO:0004359">
    <property type="term" value="F:glutaminase activity"/>
    <property type="evidence" value="ECO:0007669"/>
    <property type="project" value="InterPro"/>
</dbReference>
<name>A0A9P9Y3T4_9HYPO</name>
<dbReference type="RefSeq" id="XP_051363865.1">
    <property type="nucleotide sequence ID" value="XM_051504780.1"/>
</dbReference>
<organism evidence="9 10">
    <name type="scientific">Emericellopsis cladophorae</name>
    <dbReference type="NCBI Taxonomy" id="2686198"/>
    <lineage>
        <taxon>Eukaryota</taxon>
        <taxon>Fungi</taxon>
        <taxon>Dikarya</taxon>
        <taxon>Ascomycota</taxon>
        <taxon>Pezizomycotina</taxon>
        <taxon>Sordariomycetes</taxon>
        <taxon>Hypocreomycetidae</taxon>
        <taxon>Hypocreales</taxon>
        <taxon>Bionectriaceae</taxon>
        <taxon>Emericellopsis</taxon>
    </lineage>
</organism>
<comment type="pathway">
    <text evidence="1 7">Cofactor biosynthesis; NAD(+) biosynthesis; NAD(+) from deamido-NAD(+) (L-Gln route): step 1/1.</text>
</comment>
<comment type="caution">
    <text evidence="9">The sequence shown here is derived from an EMBL/GenBank/DDBJ whole genome shotgun (WGS) entry which is preliminary data.</text>
</comment>
<dbReference type="Gene3D" id="3.40.50.620">
    <property type="entry name" value="HUPs"/>
    <property type="match status" value="1"/>
</dbReference>
<comment type="similarity">
    <text evidence="2 7">In the C-terminal section; belongs to the NAD synthetase family.</text>
</comment>
<dbReference type="Pfam" id="PF02540">
    <property type="entry name" value="NAD_synthase"/>
    <property type="match status" value="1"/>
</dbReference>
<dbReference type="NCBIfam" id="TIGR00552">
    <property type="entry name" value="nadE"/>
    <property type="match status" value="1"/>
</dbReference>
<dbReference type="GO" id="GO:0005524">
    <property type="term" value="F:ATP binding"/>
    <property type="evidence" value="ECO:0007669"/>
    <property type="project" value="UniProtKB-UniRule"/>
</dbReference>
<evidence type="ECO:0000256" key="1">
    <source>
        <dbReference type="ARBA" id="ARBA00005188"/>
    </source>
</evidence>
<evidence type="ECO:0000256" key="4">
    <source>
        <dbReference type="ARBA" id="ARBA00022741"/>
    </source>
</evidence>
<dbReference type="Gene3D" id="3.60.110.10">
    <property type="entry name" value="Carbon-nitrogen hydrolase"/>
    <property type="match status" value="1"/>
</dbReference>
<dbReference type="CDD" id="cd07570">
    <property type="entry name" value="GAT_Gln-NAD-synth"/>
    <property type="match status" value="1"/>
</dbReference>
<dbReference type="InterPro" id="IPR014729">
    <property type="entry name" value="Rossmann-like_a/b/a_fold"/>
</dbReference>
<dbReference type="InterPro" id="IPR003694">
    <property type="entry name" value="NAD_synthase"/>
</dbReference>
<evidence type="ECO:0000313" key="9">
    <source>
        <dbReference type="EMBL" id="KAI6783009.1"/>
    </source>
</evidence>